<keyword evidence="8" id="KW-1133">Transmembrane helix</keyword>
<keyword evidence="2" id="KW-0134">Cell wall</keyword>
<comment type="subcellular location">
    <subcellularLocation>
        <location evidence="1">Secreted</location>
        <location evidence="1">Cell wall</location>
        <topology evidence="1">Peptidoglycan-anchor</topology>
    </subcellularLocation>
</comment>
<dbReference type="CDD" id="cd06920">
    <property type="entry name" value="NEAT"/>
    <property type="match status" value="1"/>
</dbReference>
<dbReference type="InterPro" id="IPR006635">
    <property type="entry name" value="NEAT_dom"/>
</dbReference>
<keyword evidence="8" id="KW-0812">Transmembrane</keyword>
<keyword evidence="6" id="KW-0572">Peptidoglycan-anchor</keyword>
<organism evidence="11 12">
    <name type="scientific">Caldibacillus debilis</name>
    <dbReference type="NCBI Taxonomy" id="301148"/>
    <lineage>
        <taxon>Bacteria</taxon>
        <taxon>Bacillati</taxon>
        <taxon>Bacillota</taxon>
        <taxon>Bacilli</taxon>
        <taxon>Bacillales</taxon>
        <taxon>Bacillaceae</taxon>
        <taxon>Caldibacillus</taxon>
    </lineage>
</organism>
<dbReference type="AlphaFoldDB" id="A0A3E0K0J8"/>
<dbReference type="InterPro" id="IPR037250">
    <property type="entry name" value="NEAT_dom_sf"/>
</dbReference>
<dbReference type="EMBL" id="QEWE01000027">
    <property type="protein sequence ID" value="REJ26241.1"/>
    <property type="molecule type" value="Genomic_DNA"/>
</dbReference>
<gene>
    <name evidence="11" type="primary">isdC</name>
    <name evidence="11" type="ORF">C6P37_13730</name>
</gene>
<comment type="caution">
    <text evidence="11">The sequence shown here is derived from an EMBL/GenBank/DDBJ whole genome shotgun (WGS) entry which is preliminary data.</text>
</comment>
<feature type="signal peptide" evidence="9">
    <location>
        <begin position="1"/>
        <end position="48"/>
    </location>
</feature>
<evidence type="ECO:0000256" key="8">
    <source>
        <dbReference type="SAM" id="Phobius"/>
    </source>
</evidence>
<dbReference type="GO" id="GO:0009274">
    <property type="term" value="C:peptidoglycan-based cell wall"/>
    <property type="evidence" value="ECO:0007669"/>
    <property type="project" value="InterPro"/>
</dbReference>
<feature type="domain" description="NEAT" evidence="10">
    <location>
        <begin position="52"/>
        <end position="179"/>
    </location>
</feature>
<dbReference type="SUPFAM" id="SSF158911">
    <property type="entry name" value="NEAT domain-like"/>
    <property type="match status" value="1"/>
</dbReference>
<dbReference type="NCBIfam" id="TIGR03656">
    <property type="entry name" value="IsdC"/>
    <property type="match status" value="1"/>
</dbReference>
<evidence type="ECO:0000313" key="12">
    <source>
        <dbReference type="Proteomes" id="UP000257014"/>
    </source>
</evidence>
<keyword evidence="5" id="KW-0408">Iron</keyword>
<evidence type="ECO:0000256" key="3">
    <source>
        <dbReference type="ARBA" id="ARBA00022525"/>
    </source>
</evidence>
<evidence type="ECO:0000313" key="11">
    <source>
        <dbReference type="EMBL" id="REJ26241.1"/>
    </source>
</evidence>
<keyword evidence="3" id="KW-0964">Secreted</keyword>
<keyword evidence="4 9" id="KW-0732">Signal</keyword>
<evidence type="ECO:0000259" key="10">
    <source>
        <dbReference type="PROSITE" id="PS50978"/>
    </source>
</evidence>
<dbReference type="Gene3D" id="2.60.40.1850">
    <property type="match status" value="1"/>
</dbReference>
<evidence type="ECO:0000256" key="4">
    <source>
        <dbReference type="ARBA" id="ARBA00022729"/>
    </source>
</evidence>
<dbReference type="SMART" id="SM00725">
    <property type="entry name" value="NEAT"/>
    <property type="match status" value="1"/>
</dbReference>
<reference evidence="11 12" key="1">
    <citation type="submission" date="2018-03" db="EMBL/GenBank/DDBJ databases">
        <authorList>
            <person name="Keele B.F."/>
        </authorList>
    </citation>
    <scope>NUCLEOTIDE SEQUENCE [LARGE SCALE GENOMIC DNA]</scope>
    <source>
        <strain evidence="11">ZCTH4_d</strain>
    </source>
</reference>
<dbReference type="InterPro" id="IPR019909">
    <property type="entry name" value="Haem_uptake_protein_IsdC"/>
</dbReference>
<dbReference type="PANTHER" id="PTHR37824">
    <property type="entry name" value="IRON-REGULATED SURFACE DETERMINANT PROTEIN C"/>
    <property type="match status" value="1"/>
</dbReference>
<dbReference type="Proteomes" id="UP000257014">
    <property type="component" value="Unassembled WGS sequence"/>
</dbReference>
<dbReference type="PROSITE" id="PS50978">
    <property type="entry name" value="NEAT"/>
    <property type="match status" value="1"/>
</dbReference>
<sequence>MEGGKLRIFRSENREIEIKGGKGSRMKRIFSAVFLLFAIFCASLPASANDSLADGTYTINYKILKADSDSVSIANDYWEKPAKLIVKNGKYIVQVTLNHSSWIKEFKVSNKNGFADTKVVSADPSANKRVTQFELDQVPDIVLSQIHVYIPEDEFPGEGVYDSRYTIRLKFDKNSIQTVRENGNGSKEPSASAAAGTSNEKSDRNGTGQQNEADKQTENNPETGDSALLYVFIALFLLFSSFLIIRFKSRFKVL</sequence>
<keyword evidence="8" id="KW-0472">Membrane</keyword>
<dbReference type="GO" id="GO:0030492">
    <property type="term" value="F:hemoglobin binding"/>
    <property type="evidence" value="ECO:0007669"/>
    <property type="project" value="InterPro"/>
</dbReference>
<dbReference type="InterPro" id="IPR050436">
    <property type="entry name" value="IsdA"/>
</dbReference>
<dbReference type="PANTHER" id="PTHR37824:SF1">
    <property type="entry name" value="IRON-REGULATED SURFACE DETERMINANT PROTEIN C"/>
    <property type="match status" value="1"/>
</dbReference>
<evidence type="ECO:0000256" key="6">
    <source>
        <dbReference type="ARBA" id="ARBA00023088"/>
    </source>
</evidence>
<evidence type="ECO:0000256" key="2">
    <source>
        <dbReference type="ARBA" id="ARBA00022512"/>
    </source>
</evidence>
<feature type="transmembrane region" description="Helical" evidence="8">
    <location>
        <begin position="227"/>
        <end position="245"/>
    </location>
</feature>
<evidence type="ECO:0000256" key="1">
    <source>
        <dbReference type="ARBA" id="ARBA00004168"/>
    </source>
</evidence>
<dbReference type="Pfam" id="PF05031">
    <property type="entry name" value="NEAT"/>
    <property type="match status" value="1"/>
</dbReference>
<evidence type="ECO:0000256" key="9">
    <source>
        <dbReference type="SAM" id="SignalP"/>
    </source>
</evidence>
<dbReference type="GO" id="GO:0015886">
    <property type="term" value="P:heme transport"/>
    <property type="evidence" value="ECO:0007669"/>
    <property type="project" value="InterPro"/>
</dbReference>
<feature type="compositionally biased region" description="Polar residues" evidence="7">
    <location>
        <begin position="179"/>
        <end position="211"/>
    </location>
</feature>
<proteinExistence type="predicted"/>
<protein>
    <submittedName>
        <fullName evidence="11">Heme uptake protein IsdC</fullName>
    </submittedName>
</protein>
<feature type="chain" id="PRO_5039129296" evidence="9">
    <location>
        <begin position="49"/>
        <end position="254"/>
    </location>
</feature>
<feature type="region of interest" description="Disordered" evidence="7">
    <location>
        <begin position="179"/>
        <end position="220"/>
    </location>
</feature>
<name>A0A3E0K0J8_9BACI</name>
<evidence type="ECO:0000256" key="7">
    <source>
        <dbReference type="SAM" id="MobiDB-lite"/>
    </source>
</evidence>
<accession>A0A3E0K0J8</accession>
<evidence type="ECO:0000256" key="5">
    <source>
        <dbReference type="ARBA" id="ARBA00023004"/>
    </source>
</evidence>